<accession>A0A3N4JX51</accession>
<feature type="compositionally biased region" description="Polar residues" evidence="1">
    <location>
        <begin position="318"/>
        <end position="345"/>
    </location>
</feature>
<sequence length="496" mass="53942">MKTVSALVVKDFSLVNQARKLKFGDSFDCLDDLCDMAALEPKGLSSYRILVVLESGVKGTTFNSLKKSCRQRDFMDSCIVGGHQLTGAAEPQMIPSAYPSSSASAFMPQLPILHTREEAGRAKKNKSHISDNITTTSPVTSDLIDLFATNLLIPACNHGGTSILDLDCEYSSPLVSPDLKHTATTSSLTSARPGCDLLLIDSDDDPLDSRGSRGPNPSYSCLIEQPPSLNLVQLGALTTKVPPHLREAFEYPSFQKEVERVPTVVKVVISAPKEAKPERKDARSPILCPIISAKTALHSEVGHAAWPRWVTENAMKVSVSSPTPNPESQNLRSGNTRSGISTVHQNGRVAVNPKGPGQFLREQQPYRLQWHQQLEPGESGTQRAITLVPPEVTPVTWSDSGLPFEGLASRCAIDAPLGAVGYHNPKTVLYKRTSTFNCEEKSRKQLRGAHRIARPHPKVSLIKIMKEDVWTSQKADFICAACVPLAAHPIGPYSDS</sequence>
<reference evidence="2 3" key="1">
    <citation type="journal article" date="2018" name="Nat. Ecol. Evol.">
        <title>Pezizomycetes genomes reveal the molecular basis of ectomycorrhizal truffle lifestyle.</title>
        <authorList>
            <person name="Murat C."/>
            <person name="Payen T."/>
            <person name="Noel B."/>
            <person name="Kuo A."/>
            <person name="Morin E."/>
            <person name="Chen J."/>
            <person name="Kohler A."/>
            <person name="Krizsan K."/>
            <person name="Balestrini R."/>
            <person name="Da Silva C."/>
            <person name="Montanini B."/>
            <person name="Hainaut M."/>
            <person name="Levati E."/>
            <person name="Barry K.W."/>
            <person name="Belfiori B."/>
            <person name="Cichocki N."/>
            <person name="Clum A."/>
            <person name="Dockter R.B."/>
            <person name="Fauchery L."/>
            <person name="Guy J."/>
            <person name="Iotti M."/>
            <person name="Le Tacon F."/>
            <person name="Lindquist E.A."/>
            <person name="Lipzen A."/>
            <person name="Malagnac F."/>
            <person name="Mello A."/>
            <person name="Molinier V."/>
            <person name="Miyauchi S."/>
            <person name="Poulain J."/>
            <person name="Riccioni C."/>
            <person name="Rubini A."/>
            <person name="Sitrit Y."/>
            <person name="Splivallo R."/>
            <person name="Traeger S."/>
            <person name="Wang M."/>
            <person name="Zifcakova L."/>
            <person name="Wipf D."/>
            <person name="Zambonelli A."/>
            <person name="Paolocci F."/>
            <person name="Nowrousian M."/>
            <person name="Ottonello S."/>
            <person name="Baldrian P."/>
            <person name="Spatafora J.W."/>
            <person name="Henrissat B."/>
            <person name="Nagy L.G."/>
            <person name="Aury J.M."/>
            <person name="Wincker P."/>
            <person name="Grigoriev I.V."/>
            <person name="Bonfante P."/>
            <person name="Martin F.M."/>
        </authorList>
    </citation>
    <scope>NUCLEOTIDE SEQUENCE [LARGE SCALE GENOMIC DNA]</scope>
    <source>
        <strain evidence="2 3">120613-1</strain>
    </source>
</reference>
<dbReference type="EMBL" id="ML120365">
    <property type="protein sequence ID" value="RPB02934.1"/>
    <property type="molecule type" value="Genomic_DNA"/>
</dbReference>
<protein>
    <submittedName>
        <fullName evidence="2">Uncharacterized protein</fullName>
    </submittedName>
</protein>
<organism evidence="2 3">
    <name type="scientific">Choiromyces venosus 120613-1</name>
    <dbReference type="NCBI Taxonomy" id="1336337"/>
    <lineage>
        <taxon>Eukaryota</taxon>
        <taxon>Fungi</taxon>
        <taxon>Dikarya</taxon>
        <taxon>Ascomycota</taxon>
        <taxon>Pezizomycotina</taxon>
        <taxon>Pezizomycetes</taxon>
        <taxon>Pezizales</taxon>
        <taxon>Tuberaceae</taxon>
        <taxon>Choiromyces</taxon>
    </lineage>
</organism>
<gene>
    <name evidence="2" type="ORF">L873DRAFT_1841552</name>
</gene>
<dbReference type="AlphaFoldDB" id="A0A3N4JX51"/>
<dbReference type="Proteomes" id="UP000276215">
    <property type="component" value="Unassembled WGS sequence"/>
</dbReference>
<dbReference type="OrthoDB" id="5419923at2759"/>
<name>A0A3N4JX51_9PEZI</name>
<evidence type="ECO:0000313" key="3">
    <source>
        <dbReference type="Proteomes" id="UP000276215"/>
    </source>
</evidence>
<keyword evidence="3" id="KW-1185">Reference proteome</keyword>
<feature type="region of interest" description="Disordered" evidence="1">
    <location>
        <begin position="317"/>
        <end position="356"/>
    </location>
</feature>
<proteinExistence type="predicted"/>
<evidence type="ECO:0000256" key="1">
    <source>
        <dbReference type="SAM" id="MobiDB-lite"/>
    </source>
</evidence>
<evidence type="ECO:0000313" key="2">
    <source>
        <dbReference type="EMBL" id="RPB02934.1"/>
    </source>
</evidence>